<name>A0A8A4U2Q6_SULCO</name>
<proteinExistence type="predicted"/>
<dbReference type="AlphaFoldDB" id="A0A8A4U2Q6"/>
<gene>
    <name evidence="1" type="ORF">J3U87_11180</name>
</gene>
<keyword evidence="2" id="KW-1185">Reference proteome</keyword>
<dbReference type="EMBL" id="CP071793">
    <property type="protein sequence ID" value="QTD53015.1"/>
    <property type="molecule type" value="Genomic_DNA"/>
</dbReference>
<accession>A0A8A4U2Q6</accession>
<protein>
    <submittedName>
        <fullName evidence="1">Uncharacterized protein</fullName>
    </submittedName>
</protein>
<dbReference type="KEGG" id="scor:J3U87_11180"/>
<dbReference type="RefSeq" id="WP_237383113.1">
    <property type="nucleotide sequence ID" value="NZ_CP071793.1"/>
</dbReference>
<evidence type="ECO:0000313" key="2">
    <source>
        <dbReference type="Proteomes" id="UP000663929"/>
    </source>
</evidence>
<organism evidence="1 2">
    <name type="scientific">Sulfidibacter corallicola</name>
    <dbReference type="NCBI Taxonomy" id="2818388"/>
    <lineage>
        <taxon>Bacteria</taxon>
        <taxon>Pseudomonadati</taxon>
        <taxon>Acidobacteriota</taxon>
        <taxon>Holophagae</taxon>
        <taxon>Acanthopleuribacterales</taxon>
        <taxon>Acanthopleuribacteraceae</taxon>
        <taxon>Sulfidibacter</taxon>
    </lineage>
</organism>
<sequence length="868" mass="92064">MMNCGGGANDNPPDVSVNLVLDVNEIDDDGEFVEAEMIKDVASTRIVVDVSVAQSGAPVDPTVGVVNLERYTISFERTDGGSPNLQPVQGGLAQTIRAATIEPDPGAIPVEISEEMLVVSTDEKLFSNFAQAFRANPSPVIFDATLTVFGRTQGGDQISRSAGFKVQCAVFGETESLLPSITSFSQTEQVTVGNDYIASWSAFGGPLGISSGLLLTPWGQTLALGSNNFPVGGAAVSTGFLADRIPPGGSITFPTGVLFVTNFAGTSQSDSGDDVVISAGSTSDMQITQFFADRTEIFRGESINLNWAVTGGPDQLEVLPSSYSGVPVDFTGRDLSFDSVTITPEFSVRPLLRARRNDGAIDEAFVETAITVTSNEIGPPTIVHFSASRTLVPVGSQIVLFWDVSGQFTSIDLFPVNGNRVDVTDRESFLMPPINATGQQTYTLVARGIDGSVVASTVTVDYSENLNEQIEITNIVQEPNPTIENGDQGSFRFTVSDPERQDSSWRVRKIAGDQVTFFPTEGKIEDGLGDASVAFDDRPDNTNGYFTFEISAWDDDIFGFDRGSTRAVQLVSFLTTDQSANGPTITEGPTFIEGGDLADSTVPGTEGIIAFAFSDPDTPSLFWSVRIVAGDFGGSLTPSSGTVNSGNGDIAVRYVDDPDTPADPVVFEVRVEERGVAEPQVDIAILRHDKGTTGGGGVDPTPGTIALRFDGLFANLFGGVNNTDAINDFLLFLGDTGGDPRFFRNSDLSGPIDGISSIWDFSHETNNPGNIATVDYTRDFLPSGSVDNTGSMTRVGYFSNPGSTTAASDTPIDNGVSRWFFSFTVGSFGPNLPTAGATRTYQISADVEDQNDVTATFSRTLTIVAPNP</sequence>
<evidence type="ECO:0000313" key="1">
    <source>
        <dbReference type="EMBL" id="QTD53015.1"/>
    </source>
</evidence>
<reference evidence="1" key="1">
    <citation type="submission" date="2021-03" db="EMBL/GenBank/DDBJ databases">
        <title>Acanthopleuribacteraceae sp. M133.</title>
        <authorList>
            <person name="Wang G."/>
        </authorList>
    </citation>
    <scope>NUCLEOTIDE SEQUENCE</scope>
    <source>
        <strain evidence="1">M133</strain>
    </source>
</reference>
<dbReference type="Proteomes" id="UP000663929">
    <property type="component" value="Chromosome"/>
</dbReference>